<comment type="caution">
    <text evidence="3">The sequence shown here is derived from an EMBL/GenBank/DDBJ whole genome shotgun (WGS) entry which is preliminary data.</text>
</comment>
<gene>
    <name evidence="3" type="ORF">PG993_004173</name>
</gene>
<feature type="region of interest" description="Disordered" evidence="1">
    <location>
        <begin position="413"/>
        <end position="433"/>
    </location>
</feature>
<name>A0ABR1TEE1_9PEZI</name>
<evidence type="ECO:0000259" key="2">
    <source>
        <dbReference type="Pfam" id="PF25545"/>
    </source>
</evidence>
<feature type="domain" description="DUF7924" evidence="2">
    <location>
        <begin position="190"/>
        <end position="399"/>
    </location>
</feature>
<dbReference type="Proteomes" id="UP001444661">
    <property type="component" value="Unassembled WGS sequence"/>
</dbReference>
<dbReference type="InterPro" id="IPR057684">
    <property type="entry name" value="DUF7924"/>
</dbReference>
<proteinExistence type="predicted"/>
<reference evidence="3 4" key="1">
    <citation type="submission" date="2023-01" db="EMBL/GenBank/DDBJ databases">
        <title>Analysis of 21 Apiospora genomes using comparative genomics revels a genus with tremendous synthesis potential of carbohydrate active enzymes and secondary metabolites.</title>
        <authorList>
            <person name="Sorensen T."/>
        </authorList>
    </citation>
    <scope>NUCLEOTIDE SEQUENCE [LARGE SCALE GENOMIC DNA]</scope>
    <source>
        <strain evidence="3 4">CBS 33761</strain>
    </source>
</reference>
<dbReference type="PANTHER" id="PTHR42470">
    <property type="entry name" value="VAST DOMAIN-CONTAINING PROTEIN"/>
    <property type="match status" value="1"/>
</dbReference>
<dbReference type="PANTHER" id="PTHR42470:SF1">
    <property type="entry name" value="VAST DOMAIN-CONTAINING PROTEIN"/>
    <property type="match status" value="1"/>
</dbReference>
<accession>A0ABR1TEE1</accession>
<keyword evidence="4" id="KW-1185">Reference proteome</keyword>
<evidence type="ECO:0000313" key="4">
    <source>
        <dbReference type="Proteomes" id="UP001444661"/>
    </source>
</evidence>
<evidence type="ECO:0000256" key="1">
    <source>
        <dbReference type="SAM" id="MobiDB-lite"/>
    </source>
</evidence>
<feature type="compositionally biased region" description="Basic and acidic residues" evidence="1">
    <location>
        <begin position="1"/>
        <end position="32"/>
    </location>
</feature>
<dbReference type="EMBL" id="JAQQWK010000003">
    <property type="protein sequence ID" value="KAK8044149.1"/>
    <property type="molecule type" value="Genomic_DNA"/>
</dbReference>
<protein>
    <recommendedName>
        <fullName evidence="2">DUF7924 domain-containing protein</fullName>
    </recommendedName>
</protein>
<dbReference type="Pfam" id="PF25545">
    <property type="entry name" value="DUF7924"/>
    <property type="match status" value="1"/>
</dbReference>
<feature type="region of interest" description="Disordered" evidence="1">
    <location>
        <begin position="1"/>
        <end position="34"/>
    </location>
</feature>
<sequence length="433" mass="48769">MEPKANGDPEPQQEHPKLPKRRREDVTRESRDVISSAKRRFCPESVSSKVTDWIEQLSKEIPELAPPIQDYVNPEMASLAQDAAVVGFQRSQSPLYRVISQSGSSFDPPLTTISSRNRRLVEREDYRKNNLEANGIYINFEIEGPALPKPVFDTCKSIRRALSSSRPLSKQMQEDLKSLIHMQKNRPSPTEAEIEKWFQSCVFPTVPNTDAMGLKAQSSISFTRGCVPGAQQETHSVSVPKPDLVYGYTLVGRVVHFSDAQQIAGRTMSPKMGMDGSDLAFPFLIIEYISDQGIRWAAENQCMGGSATSVAMVNGLNDMLKKCNETQRVNNTAFSFVINHFHAMLYVSWMGEGEKEYLVRRLLMFDLYAGNEFSKFTTCVKIIINWGKGDRLKEIKWALDVIGGKDRILTSTKAKTLDRSPDTQSSKRQRSIT</sequence>
<organism evidence="3 4">
    <name type="scientific">Apiospora rasikravindrae</name>
    <dbReference type="NCBI Taxonomy" id="990691"/>
    <lineage>
        <taxon>Eukaryota</taxon>
        <taxon>Fungi</taxon>
        <taxon>Dikarya</taxon>
        <taxon>Ascomycota</taxon>
        <taxon>Pezizomycotina</taxon>
        <taxon>Sordariomycetes</taxon>
        <taxon>Xylariomycetidae</taxon>
        <taxon>Amphisphaeriales</taxon>
        <taxon>Apiosporaceae</taxon>
        <taxon>Apiospora</taxon>
    </lineage>
</organism>
<evidence type="ECO:0000313" key="3">
    <source>
        <dbReference type="EMBL" id="KAK8044149.1"/>
    </source>
</evidence>